<comment type="caution">
    <text evidence="4">The sequence shown here is derived from an EMBL/GenBank/DDBJ whole genome shotgun (WGS) entry which is preliminary data.</text>
</comment>
<feature type="transmembrane region" description="Helical" evidence="2">
    <location>
        <begin position="54"/>
        <end position="75"/>
    </location>
</feature>
<dbReference type="Proteomes" id="UP001501204">
    <property type="component" value="Unassembled WGS sequence"/>
</dbReference>
<reference evidence="5" key="1">
    <citation type="journal article" date="2019" name="Int. J. Syst. Evol. Microbiol.">
        <title>The Global Catalogue of Microorganisms (GCM) 10K type strain sequencing project: providing services to taxonomists for standard genome sequencing and annotation.</title>
        <authorList>
            <consortium name="The Broad Institute Genomics Platform"/>
            <consortium name="The Broad Institute Genome Sequencing Center for Infectious Disease"/>
            <person name="Wu L."/>
            <person name="Ma J."/>
        </authorList>
    </citation>
    <scope>NUCLEOTIDE SEQUENCE [LARGE SCALE GENOMIC DNA]</scope>
    <source>
        <strain evidence="5">JCM 14735</strain>
    </source>
</reference>
<proteinExistence type="predicted"/>
<evidence type="ECO:0000313" key="4">
    <source>
        <dbReference type="EMBL" id="GAA1770147.1"/>
    </source>
</evidence>
<feature type="domain" description="LssY-like C-terminal" evidence="3">
    <location>
        <begin position="115"/>
        <end position="302"/>
    </location>
</feature>
<sequence length="320" mass="34451">MLVSPLAWEHHDRRRGRPGRGARGGEHGVDAGSGNPDSDEQSLPSQGGARRATVVLWAHRFGFLVTSVLAGWGVYHLVLEEVDDDGRLPWLFLPVWVLSAYVLLPRLNRLLTGIYVPSYFIGRARTSDGLLGDPVNLAVVGTPARLSAAMVGAGWTAADPLTLSTGWRIVRAFMFRRSYPAAPVSSLFAFGHRQSLAFEREVAGSPAQRHHVRFWICPPGWRLPGGYAVDLIGAATFDRRVGLSLFTFQITHKIAADTDRERDLVVASLHSVGATIQVVQQYSSGYHARNGGGDAIETDGDLPIINVCPYGAPGGGPGAG</sequence>
<keyword evidence="2" id="KW-1133">Transmembrane helix</keyword>
<evidence type="ECO:0000256" key="2">
    <source>
        <dbReference type="SAM" id="Phobius"/>
    </source>
</evidence>
<keyword evidence="2" id="KW-0812">Transmembrane</keyword>
<dbReference type="InterPro" id="IPR025902">
    <property type="entry name" value="LssY-like-C_dom"/>
</dbReference>
<dbReference type="EMBL" id="BAAAOA010000046">
    <property type="protein sequence ID" value="GAA1770147.1"/>
    <property type="molecule type" value="Genomic_DNA"/>
</dbReference>
<organism evidence="4 5">
    <name type="scientific">Kocuria aegyptia</name>
    <dbReference type="NCBI Taxonomy" id="330943"/>
    <lineage>
        <taxon>Bacteria</taxon>
        <taxon>Bacillati</taxon>
        <taxon>Actinomycetota</taxon>
        <taxon>Actinomycetes</taxon>
        <taxon>Micrococcales</taxon>
        <taxon>Micrococcaceae</taxon>
        <taxon>Kocuria</taxon>
    </lineage>
</organism>
<name>A0ABP4X4T7_9MICC</name>
<evidence type="ECO:0000256" key="1">
    <source>
        <dbReference type="SAM" id="MobiDB-lite"/>
    </source>
</evidence>
<protein>
    <recommendedName>
        <fullName evidence="3">LssY-like C-terminal domain-containing protein</fullName>
    </recommendedName>
</protein>
<keyword evidence="2" id="KW-0472">Membrane</keyword>
<feature type="transmembrane region" description="Helical" evidence="2">
    <location>
        <begin position="87"/>
        <end position="104"/>
    </location>
</feature>
<feature type="region of interest" description="Disordered" evidence="1">
    <location>
        <begin position="1"/>
        <end position="45"/>
    </location>
</feature>
<evidence type="ECO:0000313" key="5">
    <source>
        <dbReference type="Proteomes" id="UP001501204"/>
    </source>
</evidence>
<accession>A0ABP4X4T7</accession>
<evidence type="ECO:0000259" key="3">
    <source>
        <dbReference type="Pfam" id="PF14067"/>
    </source>
</evidence>
<keyword evidence="5" id="KW-1185">Reference proteome</keyword>
<gene>
    <name evidence="4" type="ORF">GCM10009767_29980</name>
</gene>
<dbReference type="Pfam" id="PF14067">
    <property type="entry name" value="LssY_C"/>
    <property type="match status" value="1"/>
</dbReference>